<evidence type="ECO:0000259" key="1">
    <source>
        <dbReference type="Pfam" id="PF13843"/>
    </source>
</evidence>
<dbReference type="Pfam" id="PF13843">
    <property type="entry name" value="DDE_Tnp_1_7"/>
    <property type="match status" value="1"/>
</dbReference>
<evidence type="ECO:0000313" key="3">
    <source>
        <dbReference type="Proteomes" id="UP000198211"/>
    </source>
</evidence>
<dbReference type="OrthoDB" id="121467at2759"/>
<dbReference type="AlphaFoldDB" id="A0A225V929"/>
<dbReference type="PANTHER" id="PTHR46599">
    <property type="entry name" value="PIGGYBAC TRANSPOSABLE ELEMENT-DERIVED PROTEIN 4"/>
    <property type="match status" value="1"/>
</dbReference>
<evidence type="ECO:0000313" key="2">
    <source>
        <dbReference type="EMBL" id="OWZ01991.1"/>
    </source>
</evidence>
<feature type="domain" description="PiggyBac transposable element-derived protein" evidence="1">
    <location>
        <begin position="20"/>
        <end position="173"/>
    </location>
</feature>
<dbReference type="Proteomes" id="UP000198211">
    <property type="component" value="Unassembled WGS sequence"/>
</dbReference>
<proteinExistence type="predicted"/>
<comment type="caution">
    <text evidence="2">The sequence shown here is derived from an EMBL/GenBank/DDBJ whole genome shotgun (WGS) entry which is preliminary data.</text>
</comment>
<sequence>MRSWKGREAKYCHDGLPHTTKISRKSEGKGTELKSIADVESRFLLGLELVEGAARRHSKQYAREYGEGTAVVLRLTEPYRGTGRTIVADSAFASVKTLVQLEQRLGLYFMEMVKTATVENPKSHLMKCLNSAPMRGDFTVLSSSTTNGNDMYAMCWSDNKPKPIISNRGTTLPGTDAVRPSHCLIERNGIVEILLYEKRIPRPHMMEMFFLNFRQSMFTTTTALHSSGNG</sequence>
<gene>
    <name evidence="2" type="ORF">PHMEG_00026530</name>
</gene>
<keyword evidence="3" id="KW-1185">Reference proteome</keyword>
<organism evidence="2 3">
    <name type="scientific">Phytophthora megakarya</name>
    <dbReference type="NCBI Taxonomy" id="4795"/>
    <lineage>
        <taxon>Eukaryota</taxon>
        <taxon>Sar</taxon>
        <taxon>Stramenopiles</taxon>
        <taxon>Oomycota</taxon>
        <taxon>Peronosporomycetes</taxon>
        <taxon>Peronosporales</taxon>
        <taxon>Peronosporaceae</taxon>
        <taxon>Phytophthora</taxon>
    </lineage>
</organism>
<name>A0A225V929_9STRA</name>
<reference evidence="3" key="1">
    <citation type="submission" date="2017-03" db="EMBL/GenBank/DDBJ databases">
        <title>Phytopthora megakarya and P. palmivora, two closely related causual agents of cacao black pod achieved similar genome size and gene model numbers by different mechanisms.</title>
        <authorList>
            <person name="Ali S."/>
            <person name="Shao J."/>
            <person name="Larry D.J."/>
            <person name="Kronmiller B."/>
            <person name="Shen D."/>
            <person name="Strem M.D."/>
            <person name="Melnick R.L."/>
            <person name="Guiltinan M.J."/>
            <person name="Tyler B.M."/>
            <person name="Meinhardt L.W."/>
            <person name="Bailey B.A."/>
        </authorList>
    </citation>
    <scope>NUCLEOTIDE SEQUENCE [LARGE SCALE GENOMIC DNA]</scope>
    <source>
        <strain evidence="3">zdho120</strain>
    </source>
</reference>
<accession>A0A225V929</accession>
<dbReference type="InterPro" id="IPR029526">
    <property type="entry name" value="PGBD"/>
</dbReference>
<dbReference type="PANTHER" id="PTHR46599:SF3">
    <property type="entry name" value="PIGGYBAC TRANSPOSABLE ELEMENT-DERIVED PROTEIN 4"/>
    <property type="match status" value="1"/>
</dbReference>
<protein>
    <recommendedName>
        <fullName evidence="1">PiggyBac transposable element-derived protein domain-containing protein</fullName>
    </recommendedName>
</protein>
<dbReference type="EMBL" id="NBNE01006480">
    <property type="protein sequence ID" value="OWZ01991.1"/>
    <property type="molecule type" value="Genomic_DNA"/>
</dbReference>